<reference evidence="1 2" key="1">
    <citation type="submission" date="2021-12" db="EMBL/GenBank/DDBJ databases">
        <title>Genome sequencing of bacteria with rrn-lacking chromosome and rrn-plasmid.</title>
        <authorList>
            <person name="Anda M."/>
            <person name="Iwasaki W."/>
        </authorList>
    </citation>
    <scope>NUCLEOTIDE SEQUENCE [LARGE SCALE GENOMIC DNA]</scope>
    <source>
        <strain evidence="1 2">NBRC 101262</strain>
        <plasmid evidence="1 2">pPP3</plasmid>
    </source>
</reference>
<keyword evidence="2" id="KW-1185">Reference proteome</keyword>
<dbReference type="Proteomes" id="UP001354989">
    <property type="component" value="Plasmid pPP3"/>
</dbReference>
<sequence length="101" mass="11489">MKKLEDIHLLNNWLDDNKKYSEEFRALCLKLIDEYDGNIPPKSPKCVVDTKKALTIVACLFRKSFISHLSLDNRKSFGCHSCCIGLQLIYTSSGMSFSILS</sequence>
<accession>A0ABM7VKM0</accession>
<geneLocation type="plasmid" evidence="1 2">
    <name>pPP3</name>
</geneLocation>
<name>A0ABM7VKM0_9BACT</name>
<organism evidence="1 2">
    <name type="scientific">Persicobacter psychrovividus</name>
    <dbReference type="NCBI Taxonomy" id="387638"/>
    <lineage>
        <taxon>Bacteria</taxon>
        <taxon>Pseudomonadati</taxon>
        <taxon>Bacteroidota</taxon>
        <taxon>Cytophagia</taxon>
        <taxon>Cytophagales</taxon>
        <taxon>Persicobacteraceae</taxon>
        <taxon>Persicobacter</taxon>
    </lineage>
</organism>
<keyword evidence="1" id="KW-0614">Plasmid</keyword>
<evidence type="ECO:0000313" key="1">
    <source>
        <dbReference type="EMBL" id="BDD01553.1"/>
    </source>
</evidence>
<protein>
    <submittedName>
        <fullName evidence="1">Uncharacterized protein</fullName>
    </submittedName>
</protein>
<dbReference type="EMBL" id="AP025295">
    <property type="protein sequence ID" value="BDD01553.1"/>
    <property type="molecule type" value="Genomic_DNA"/>
</dbReference>
<proteinExistence type="predicted"/>
<evidence type="ECO:0000313" key="2">
    <source>
        <dbReference type="Proteomes" id="UP001354989"/>
    </source>
</evidence>
<gene>
    <name evidence="1" type="ORF">PEPS_38330</name>
</gene>